<keyword evidence="3" id="KW-1185">Reference proteome</keyword>
<proteinExistence type="predicted"/>
<name>A0A7X1J161_9ACTN</name>
<protein>
    <recommendedName>
        <fullName evidence="4">Regulator component</fullName>
    </recommendedName>
</protein>
<evidence type="ECO:0000313" key="3">
    <source>
        <dbReference type="Proteomes" id="UP000584670"/>
    </source>
</evidence>
<evidence type="ECO:0008006" key="4">
    <source>
        <dbReference type="Google" id="ProtNLM"/>
    </source>
</evidence>
<organism evidence="2 3">
    <name type="scientific">Streptomyces cupreus</name>
    <dbReference type="NCBI Taxonomy" id="2759956"/>
    <lineage>
        <taxon>Bacteria</taxon>
        <taxon>Bacillati</taxon>
        <taxon>Actinomycetota</taxon>
        <taxon>Actinomycetes</taxon>
        <taxon>Kitasatosporales</taxon>
        <taxon>Streptomycetaceae</taxon>
        <taxon>Streptomyces</taxon>
    </lineage>
</organism>
<dbReference type="Proteomes" id="UP000584670">
    <property type="component" value="Unassembled WGS sequence"/>
</dbReference>
<dbReference type="EMBL" id="JACMSF010000009">
    <property type="protein sequence ID" value="MBC2902174.1"/>
    <property type="molecule type" value="Genomic_DNA"/>
</dbReference>
<dbReference type="RefSeq" id="WP_186282081.1">
    <property type="nucleotide sequence ID" value="NZ_JACMSF010000009.1"/>
</dbReference>
<feature type="region of interest" description="Disordered" evidence="1">
    <location>
        <begin position="1"/>
        <end position="20"/>
    </location>
</feature>
<sequence length="176" mass="18828">MRSRREQPGNGRQGSPDFEDLLTSIDIPEPFDVQVFCDQIAAQRGRPLHLHSVPGISGTDAPCGVWIATEKADHIFHEAATSPLHQDHIILHEIGHMLLGHTSILDGVQSAGGGLFADIDPATVVSLLTRASYGTEDERDAERFAGLIAGKAATSRTGKTARSSVLRRLGDALSDS</sequence>
<evidence type="ECO:0000256" key="1">
    <source>
        <dbReference type="SAM" id="MobiDB-lite"/>
    </source>
</evidence>
<comment type="caution">
    <text evidence="2">The sequence shown here is derived from an EMBL/GenBank/DDBJ whole genome shotgun (WGS) entry which is preliminary data.</text>
</comment>
<accession>A0A7X1J161</accession>
<gene>
    <name evidence="2" type="ORF">H4N64_11235</name>
</gene>
<reference evidence="2 3" key="1">
    <citation type="submission" date="2020-08" db="EMBL/GenBank/DDBJ databases">
        <title>Streptomyces sp. PSKA01 genome sequencing and assembly.</title>
        <authorList>
            <person name="Mandal S."/>
            <person name="Maiti P.K."/>
            <person name="Das P."/>
        </authorList>
    </citation>
    <scope>NUCLEOTIDE SEQUENCE [LARGE SCALE GENOMIC DNA]</scope>
    <source>
        <strain evidence="2 3">PSKA01</strain>
    </source>
</reference>
<evidence type="ECO:0000313" key="2">
    <source>
        <dbReference type="EMBL" id="MBC2902174.1"/>
    </source>
</evidence>
<dbReference type="AlphaFoldDB" id="A0A7X1J161"/>